<name>A0A099JRM3_9MICO</name>
<organism evidence="2 4">
    <name type="scientific">Cryobacterium roopkundense</name>
    <dbReference type="NCBI Taxonomy" id="1001240"/>
    <lineage>
        <taxon>Bacteria</taxon>
        <taxon>Bacillati</taxon>
        <taxon>Actinomycetota</taxon>
        <taxon>Actinomycetes</taxon>
        <taxon>Micrococcales</taxon>
        <taxon>Microbacteriaceae</taxon>
        <taxon>Cryobacterium</taxon>
    </lineage>
</organism>
<comment type="caution">
    <text evidence="2">The sequence shown here is derived from an EMBL/GenBank/DDBJ whole genome shotgun (WGS) entry which is preliminary data.</text>
</comment>
<dbReference type="AlphaFoldDB" id="A0A099JRM3"/>
<dbReference type="InterPro" id="IPR032830">
    <property type="entry name" value="XPB/Ssl2_N"/>
</dbReference>
<gene>
    <name evidence="3" type="ORF">BJ997_000281</name>
    <name evidence="2" type="ORF">GY21_02355</name>
</gene>
<dbReference type="EMBL" id="JACHBQ010000001">
    <property type="protein sequence ID" value="MBB5639733.1"/>
    <property type="molecule type" value="Genomic_DNA"/>
</dbReference>
<reference evidence="2 4" key="1">
    <citation type="submission" date="2014-08" db="EMBL/GenBank/DDBJ databases">
        <authorList>
            <person name="Sisinthy S."/>
        </authorList>
    </citation>
    <scope>NUCLEOTIDE SEQUENCE [LARGE SCALE GENOMIC DNA]</scope>
    <source>
        <strain evidence="2 4">RuG17</strain>
    </source>
</reference>
<evidence type="ECO:0000313" key="2">
    <source>
        <dbReference type="EMBL" id="KGJ80831.1"/>
    </source>
</evidence>
<feature type="domain" description="Helicase XPB/Ssl2 N-terminal" evidence="1">
    <location>
        <begin position="372"/>
        <end position="496"/>
    </location>
</feature>
<dbReference type="STRING" id="1001240.GY21_02355"/>
<dbReference type="OrthoDB" id="3415124at2"/>
<evidence type="ECO:0000313" key="4">
    <source>
        <dbReference type="Proteomes" id="UP000029864"/>
    </source>
</evidence>
<dbReference type="Proteomes" id="UP000029864">
    <property type="component" value="Unassembled WGS sequence"/>
</dbReference>
<evidence type="ECO:0000313" key="5">
    <source>
        <dbReference type="Proteomes" id="UP000561726"/>
    </source>
</evidence>
<dbReference type="eggNOG" id="COG2378">
    <property type="taxonomic scope" value="Bacteria"/>
</dbReference>
<proteinExistence type="predicted"/>
<accession>A0A099JRM3</accession>
<protein>
    <recommendedName>
        <fullName evidence="1">Helicase XPB/Ssl2 N-terminal domain-containing protein</fullName>
    </recommendedName>
</protein>
<dbReference type="EMBL" id="JPXF01000005">
    <property type="protein sequence ID" value="KGJ80831.1"/>
    <property type="molecule type" value="Genomic_DNA"/>
</dbReference>
<evidence type="ECO:0000259" key="1">
    <source>
        <dbReference type="Pfam" id="PF13625"/>
    </source>
</evidence>
<dbReference type="Pfam" id="PF13625">
    <property type="entry name" value="Helicase_C_3"/>
    <property type="match status" value="1"/>
</dbReference>
<evidence type="ECO:0000313" key="3">
    <source>
        <dbReference type="EMBL" id="MBB5639733.1"/>
    </source>
</evidence>
<dbReference type="Proteomes" id="UP000561726">
    <property type="component" value="Unassembled WGS sequence"/>
</dbReference>
<keyword evidence="4" id="KW-1185">Reference proteome</keyword>
<dbReference type="RefSeq" id="WP_035834953.1">
    <property type="nucleotide sequence ID" value="NZ_JACHBQ010000001.1"/>
</dbReference>
<sequence>MLSLATRLRAFDDASLRRAIEARAVAPAGIRDFFDLADALLEPAAIQRSLAHLDRATLSVLAAAGELAAASVASAARRTAADPAAADLSEALPAPTITEIAAHLTDSSGFAVSEGHVLSRAAELDALLLCLVADGRLGPYAAVSTQLHLWPAQGLPSALELAATPAPPALAPPESLDVSFTDRLAAERAFACVSSIAELVSELARDPARELSRGGLGLPDTKRLALVMGVEIEAVAPLVTIAARAELIAHSEGYWMETEAGEGWLIEPTTARWARLAQAWHDALPNSVRDILPREAGVSWGQGLHGFVDWLYPAGGDWMESQVAEFARDAEVIGVTAHETTSSAGARLLSHDLPAAIDTMTAALPAEVGAVYLQHDLSIVAPGPLAPSIDARLRALADVESRELASSYRITAASVNRALAAGENAESLLTFLGTISLTGIPQPVQYLIEESAGRYGRVRVGSAAPGSAPMQSYVRSDDAGLLGTIAVDQTLSALGLDPAGNRLTSRFAAELVFWALSDARYPVAAENSDGEIVHLRRHQIARVIPATPVDPAQTLVEKLRAGDGGEVVAADAWLARQLDTAIRSKQTVTVTISMPGGVLVDYLLEPASVGGGRFRARDRRADIERTLPISSIISITPAP</sequence>
<reference evidence="3 5" key="2">
    <citation type="submission" date="2020-08" db="EMBL/GenBank/DDBJ databases">
        <title>Sequencing the genomes of 1000 actinobacteria strains.</title>
        <authorList>
            <person name="Klenk H.-P."/>
        </authorList>
    </citation>
    <scope>NUCLEOTIDE SEQUENCE [LARGE SCALE GENOMIC DNA]</scope>
    <source>
        <strain evidence="3 5">DSM 21065</strain>
    </source>
</reference>